<proteinExistence type="predicted"/>
<name>A0A0D7AIH7_9AGAR</name>
<keyword evidence="3" id="KW-1185">Reference proteome</keyword>
<reference evidence="2 3" key="1">
    <citation type="journal article" date="2015" name="Fungal Genet. Biol.">
        <title>Evolution of novel wood decay mechanisms in Agaricales revealed by the genome sequences of Fistulina hepatica and Cylindrobasidium torrendii.</title>
        <authorList>
            <person name="Floudas D."/>
            <person name="Held B.W."/>
            <person name="Riley R."/>
            <person name="Nagy L.G."/>
            <person name="Koehler G."/>
            <person name="Ransdell A.S."/>
            <person name="Younus H."/>
            <person name="Chow J."/>
            <person name="Chiniquy J."/>
            <person name="Lipzen A."/>
            <person name="Tritt A."/>
            <person name="Sun H."/>
            <person name="Haridas S."/>
            <person name="LaButti K."/>
            <person name="Ohm R.A."/>
            <person name="Kues U."/>
            <person name="Blanchette R.A."/>
            <person name="Grigoriev I.V."/>
            <person name="Minto R.E."/>
            <person name="Hibbett D.S."/>
        </authorList>
    </citation>
    <scope>NUCLEOTIDE SEQUENCE [LARGE SCALE GENOMIC DNA]</scope>
    <source>
        <strain evidence="2 3">ATCC 64428</strain>
    </source>
</reference>
<accession>A0A0D7AIH7</accession>
<feature type="chain" id="PRO_5002316361" evidence="1">
    <location>
        <begin position="21"/>
        <end position="195"/>
    </location>
</feature>
<keyword evidence="1" id="KW-0732">Signal</keyword>
<protein>
    <submittedName>
        <fullName evidence="2">Uncharacterized protein</fullName>
    </submittedName>
</protein>
<gene>
    <name evidence="2" type="ORF">FISHEDRAFT_70642</name>
</gene>
<organism evidence="2 3">
    <name type="scientific">Fistulina hepatica ATCC 64428</name>
    <dbReference type="NCBI Taxonomy" id="1128425"/>
    <lineage>
        <taxon>Eukaryota</taxon>
        <taxon>Fungi</taxon>
        <taxon>Dikarya</taxon>
        <taxon>Basidiomycota</taxon>
        <taxon>Agaricomycotina</taxon>
        <taxon>Agaricomycetes</taxon>
        <taxon>Agaricomycetidae</taxon>
        <taxon>Agaricales</taxon>
        <taxon>Fistulinaceae</taxon>
        <taxon>Fistulina</taxon>
    </lineage>
</organism>
<evidence type="ECO:0000313" key="2">
    <source>
        <dbReference type="EMBL" id="KIY51670.1"/>
    </source>
</evidence>
<dbReference type="OrthoDB" id="2890403at2759"/>
<dbReference type="Proteomes" id="UP000054144">
    <property type="component" value="Unassembled WGS sequence"/>
</dbReference>
<dbReference type="AlphaFoldDB" id="A0A0D7AIH7"/>
<feature type="signal peptide" evidence="1">
    <location>
        <begin position="1"/>
        <end position="20"/>
    </location>
</feature>
<evidence type="ECO:0000256" key="1">
    <source>
        <dbReference type="SAM" id="SignalP"/>
    </source>
</evidence>
<sequence length="195" mass="21339">MHLTHFLSSFAILFSSTASASTVVTVETFENLFGLSRSFDLIKAAHWTDLPHYRRTPFNVSPNSTTGYLAYFNADLNAIMAQLVDLSATDNAVTMTAYEGRHQVILHDPFIMFLTELVVYLAGGLAAYDGGLATPYNTNTTGTENSLTDNMSIISLFESANVYGAYYGVTAYDGDAGISFIYFRGDFRIGSLGRI</sequence>
<dbReference type="EMBL" id="KN881649">
    <property type="protein sequence ID" value="KIY51670.1"/>
    <property type="molecule type" value="Genomic_DNA"/>
</dbReference>
<evidence type="ECO:0000313" key="3">
    <source>
        <dbReference type="Proteomes" id="UP000054144"/>
    </source>
</evidence>